<dbReference type="GO" id="GO:0017089">
    <property type="term" value="F:glycolipid transfer activity"/>
    <property type="evidence" value="ECO:0007669"/>
    <property type="project" value="TreeGrafter"/>
</dbReference>
<evidence type="ECO:0000313" key="4">
    <source>
        <dbReference type="EMBL" id="PRY91653.1"/>
    </source>
</evidence>
<dbReference type="PANTHER" id="PTHR36504:SF1">
    <property type="entry name" value="LIPOPOLYSACCHARIDE EXPORT SYSTEM PROTEIN LPTA"/>
    <property type="match status" value="1"/>
</dbReference>
<dbReference type="Proteomes" id="UP000238392">
    <property type="component" value="Unassembled WGS sequence"/>
</dbReference>
<dbReference type="EMBL" id="PVTQ01000003">
    <property type="protein sequence ID" value="PRY91653.1"/>
    <property type="molecule type" value="Genomic_DNA"/>
</dbReference>
<dbReference type="RefSeq" id="WP_106263320.1">
    <property type="nucleotide sequence ID" value="NZ_PVTQ01000003.1"/>
</dbReference>
<feature type="domain" description="Organic solvent tolerance-like N-terminal" evidence="3">
    <location>
        <begin position="37"/>
        <end position="146"/>
    </location>
</feature>
<evidence type="ECO:0000259" key="3">
    <source>
        <dbReference type="Pfam" id="PF03968"/>
    </source>
</evidence>
<reference evidence="4 5" key="1">
    <citation type="submission" date="2018-03" db="EMBL/GenBank/DDBJ databases">
        <title>Genomic Encyclopedia of Archaeal and Bacterial Type Strains, Phase II (KMG-II): from individual species to whole genera.</title>
        <authorList>
            <person name="Goeker M."/>
        </authorList>
    </citation>
    <scope>NUCLEOTIDE SEQUENCE [LARGE SCALE GENOMIC DNA]</scope>
    <source>
        <strain evidence="4 5">DSM 100212</strain>
    </source>
</reference>
<keyword evidence="1 2" id="KW-0732">Signal</keyword>
<dbReference type="OrthoDB" id="9811926at2"/>
<evidence type="ECO:0000313" key="5">
    <source>
        <dbReference type="Proteomes" id="UP000238392"/>
    </source>
</evidence>
<dbReference type="Gene3D" id="2.60.450.10">
    <property type="entry name" value="Lipopolysaccharide (LPS) transport protein A like domain"/>
    <property type="match status" value="1"/>
</dbReference>
<dbReference type="InterPro" id="IPR005653">
    <property type="entry name" value="OstA-like_N"/>
</dbReference>
<dbReference type="GO" id="GO:0009279">
    <property type="term" value="C:cell outer membrane"/>
    <property type="evidence" value="ECO:0007669"/>
    <property type="project" value="TreeGrafter"/>
</dbReference>
<dbReference type="PANTHER" id="PTHR36504">
    <property type="entry name" value="LIPOPOLYSACCHARIDE EXPORT SYSTEM PROTEIN LPTA"/>
    <property type="match status" value="1"/>
</dbReference>
<dbReference type="GO" id="GO:0030288">
    <property type="term" value="C:outer membrane-bounded periplasmic space"/>
    <property type="evidence" value="ECO:0007669"/>
    <property type="project" value="TreeGrafter"/>
</dbReference>
<dbReference type="InterPro" id="IPR052037">
    <property type="entry name" value="LPS_export_LptA"/>
</dbReference>
<dbReference type="Pfam" id="PF03968">
    <property type="entry name" value="LptD_N"/>
    <property type="match status" value="1"/>
</dbReference>
<name>A0A2T0WY70_9RHOB</name>
<dbReference type="GO" id="GO:0015920">
    <property type="term" value="P:lipopolysaccharide transport"/>
    <property type="evidence" value="ECO:0007669"/>
    <property type="project" value="TreeGrafter"/>
</dbReference>
<accession>A0A2T0WY70</accession>
<evidence type="ECO:0000256" key="1">
    <source>
        <dbReference type="ARBA" id="ARBA00022729"/>
    </source>
</evidence>
<feature type="signal peptide" evidence="2">
    <location>
        <begin position="1"/>
        <end position="18"/>
    </location>
</feature>
<evidence type="ECO:0000256" key="2">
    <source>
        <dbReference type="SAM" id="SignalP"/>
    </source>
</evidence>
<proteinExistence type="predicted"/>
<gene>
    <name evidence="4" type="ORF">CLV74_103238</name>
</gene>
<comment type="caution">
    <text evidence="4">The sequence shown here is derived from an EMBL/GenBank/DDBJ whole genome shotgun (WGS) entry which is preliminary data.</text>
</comment>
<dbReference type="AlphaFoldDB" id="A0A2T0WY70"/>
<organism evidence="4 5">
    <name type="scientific">Donghicola tyrosinivorans</name>
    <dbReference type="NCBI Taxonomy" id="1652492"/>
    <lineage>
        <taxon>Bacteria</taxon>
        <taxon>Pseudomonadati</taxon>
        <taxon>Pseudomonadota</taxon>
        <taxon>Alphaproteobacteria</taxon>
        <taxon>Rhodobacterales</taxon>
        <taxon>Roseobacteraceae</taxon>
        <taxon>Donghicola</taxon>
    </lineage>
</organism>
<protein>
    <submittedName>
        <fullName evidence="4">Lipopolysaccharide export system protein LptA</fullName>
    </submittedName>
</protein>
<sequence>MIRLLCAVMLLSPVPALSQGMSTSFGAKDQDTNAPIEVTAERLEVNDNSRVAVFTGEVVVTQDQTVLHAPRVEVTYVEDNPDTVEVEDGIERVFASGGVRMFSGDDAAEGQTADYVLSSEIVVMKGDALIRQGRNVVTGETADINLAQNTALMRGRVRTIINPGESK</sequence>
<keyword evidence="5" id="KW-1185">Reference proteome</keyword>
<feature type="chain" id="PRO_5015543502" evidence="2">
    <location>
        <begin position="19"/>
        <end position="167"/>
    </location>
</feature>